<gene>
    <name evidence="2" type="ORF">L873DRAFT_1811422</name>
</gene>
<evidence type="ECO:0000313" key="2">
    <source>
        <dbReference type="EMBL" id="RPA96318.1"/>
    </source>
</evidence>
<proteinExistence type="predicted"/>
<keyword evidence="3" id="KW-1185">Reference proteome</keyword>
<protein>
    <submittedName>
        <fullName evidence="2">Uncharacterized protein</fullName>
    </submittedName>
</protein>
<dbReference type="AlphaFoldDB" id="A0A3N4JH56"/>
<accession>A0A3N4JH56</accession>
<sequence>MVRGEVVEDLTVPKGKESGGKKKRKREGRERWVQIGSLRDAKIWFWPREVRILTRNGRNSDNDPKRKNAKIHTISDHKKRGGGKTLLPLNDN</sequence>
<feature type="compositionally biased region" description="Basic and acidic residues" evidence="1">
    <location>
        <begin position="55"/>
        <end position="66"/>
    </location>
</feature>
<dbReference type="EMBL" id="ML120415">
    <property type="protein sequence ID" value="RPA96318.1"/>
    <property type="molecule type" value="Genomic_DNA"/>
</dbReference>
<name>A0A3N4JH56_9PEZI</name>
<evidence type="ECO:0000256" key="1">
    <source>
        <dbReference type="SAM" id="MobiDB-lite"/>
    </source>
</evidence>
<evidence type="ECO:0000313" key="3">
    <source>
        <dbReference type="Proteomes" id="UP000276215"/>
    </source>
</evidence>
<dbReference type="Proteomes" id="UP000276215">
    <property type="component" value="Unassembled WGS sequence"/>
</dbReference>
<feature type="region of interest" description="Disordered" evidence="1">
    <location>
        <begin position="55"/>
        <end position="92"/>
    </location>
</feature>
<feature type="region of interest" description="Disordered" evidence="1">
    <location>
        <begin position="1"/>
        <end position="29"/>
    </location>
</feature>
<reference evidence="2 3" key="1">
    <citation type="journal article" date="2018" name="Nat. Ecol. Evol.">
        <title>Pezizomycetes genomes reveal the molecular basis of ectomycorrhizal truffle lifestyle.</title>
        <authorList>
            <person name="Murat C."/>
            <person name="Payen T."/>
            <person name="Noel B."/>
            <person name="Kuo A."/>
            <person name="Morin E."/>
            <person name="Chen J."/>
            <person name="Kohler A."/>
            <person name="Krizsan K."/>
            <person name="Balestrini R."/>
            <person name="Da Silva C."/>
            <person name="Montanini B."/>
            <person name="Hainaut M."/>
            <person name="Levati E."/>
            <person name="Barry K.W."/>
            <person name="Belfiori B."/>
            <person name="Cichocki N."/>
            <person name="Clum A."/>
            <person name="Dockter R.B."/>
            <person name="Fauchery L."/>
            <person name="Guy J."/>
            <person name="Iotti M."/>
            <person name="Le Tacon F."/>
            <person name="Lindquist E.A."/>
            <person name="Lipzen A."/>
            <person name="Malagnac F."/>
            <person name="Mello A."/>
            <person name="Molinier V."/>
            <person name="Miyauchi S."/>
            <person name="Poulain J."/>
            <person name="Riccioni C."/>
            <person name="Rubini A."/>
            <person name="Sitrit Y."/>
            <person name="Splivallo R."/>
            <person name="Traeger S."/>
            <person name="Wang M."/>
            <person name="Zifcakova L."/>
            <person name="Wipf D."/>
            <person name="Zambonelli A."/>
            <person name="Paolocci F."/>
            <person name="Nowrousian M."/>
            <person name="Ottonello S."/>
            <person name="Baldrian P."/>
            <person name="Spatafora J.W."/>
            <person name="Henrissat B."/>
            <person name="Nagy L.G."/>
            <person name="Aury J.M."/>
            <person name="Wincker P."/>
            <person name="Grigoriev I.V."/>
            <person name="Bonfante P."/>
            <person name="Martin F.M."/>
        </authorList>
    </citation>
    <scope>NUCLEOTIDE SEQUENCE [LARGE SCALE GENOMIC DNA]</scope>
    <source>
        <strain evidence="2 3">120613-1</strain>
    </source>
</reference>
<organism evidence="2 3">
    <name type="scientific">Choiromyces venosus 120613-1</name>
    <dbReference type="NCBI Taxonomy" id="1336337"/>
    <lineage>
        <taxon>Eukaryota</taxon>
        <taxon>Fungi</taxon>
        <taxon>Dikarya</taxon>
        <taxon>Ascomycota</taxon>
        <taxon>Pezizomycotina</taxon>
        <taxon>Pezizomycetes</taxon>
        <taxon>Pezizales</taxon>
        <taxon>Tuberaceae</taxon>
        <taxon>Choiromyces</taxon>
    </lineage>
</organism>